<evidence type="ECO:0000313" key="2">
    <source>
        <dbReference type="Proteomes" id="UP001497535"/>
    </source>
</evidence>
<evidence type="ECO:0000313" key="1">
    <source>
        <dbReference type="EMBL" id="CAK5031971.1"/>
    </source>
</evidence>
<reference evidence="1" key="1">
    <citation type="submission" date="2023-11" db="EMBL/GenBank/DDBJ databases">
        <authorList>
            <person name="Poullet M."/>
        </authorList>
    </citation>
    <scope>NUCLEOTIDE SEQUENCE</scope>
    <source>
        <strain evidence="1">E1834</strain>
    </source>
</reference>
<protein>
    <submittedName>
        <fullName evidence="1">Uncharacterized protein</fullName>
    </submittedName>
</protein>
<organism evidence="1 2">
    <name type="scientific">Meloidogyne enterolobii</name>
    <name type="common">Root-knot nematode worm</name>
    <name type="synonym">Meloidogyne mayaguensis</name>
    <dbReference type="NCBI Taxonomy" id="390850"/>
    <lineage>
        <taxon>Eukaryota</taxon>
        <taxon>Metazoa</taxon>
        <taxon>Ecdysozoa</taxon>
        <taxon>Nematoda</taxon>
        <taxon>Chromadorea</taxon>
        <taxon>Rhabditida</taxon>
        <taxon>Tylenchina</taxon>
        <taxon>Tylenchomorpha</taxon>
        <taxon>Tylenchoidea</taxon>
        <taxon>Meloidogynidae</taxon>
        <taxon>Meloidogyninae</taxon>
        <taxon>Meloidogyne</taxon>
    </lineage>
</organism>
<accession>A0ACB0Y548</accession>
<dbReference type="EMBL" id="CAVMJV010000005">
    <property type="protein sequence ID" value="CAK5031971.1"/>
    <property type="molecule type" value="Genomic_DNA"/>
</dbReference>
<gene>
    <name evidence="1" type="ORF">MENTE1834_LOCUS7689</name>
</gene>
<comment type="caution">
    <text evidence="1">The sequence shown here is derived from an EMBL/GenBank/DDBJ whole genome shotgun (WGS) entry which is preliminary data.</text>
</comment>
<keyword evidence="2" id="KW-1185">Reference proteome</keyword>
<sequence>MTSSSPNSTDSGSTKIMFTRQDEWKNTGSPDGEIKVFRPTMEEFKNFGKYMEYIEQQNAHLSSGVCKVIPPEGWYPRPSKLPDDYSDIDDFIIECPVRERIESMGNGCHVKNNVVYRKEMKVKDFRRMALSKQYGTPQKNYDLYNLEKHFWRNLLHHEPIYGADTPGSIYDSDVKEFNMNCLGTILDLLKEEKVTIKGVNTVFLYFGMWKTTFPWHAEDMDLYSINYLHFGEPKFWYAIPSHAAEKFERLAAQRFPDGLQICKAFLRHKLYIISPTVLKQNGIPYGTMVQYPGEFIITFPKGYHMGFNTGYNCAESTNFALERWIDYGKNAVLCYCRKDTVEIDMRPFMKKYRPEEYREWFDYWYGERASTYKPTKPDTIKTRKRKGSQDSGGGKSETGSEDSSINLPRSICTKRQRKIFQARKPMFDLWANRPVNLFAEKTHNSRCGKLFPHCCVCQYFISKEIWNSLPPVENLPKSSRRYVTDQMFYKEKHLKNLDMTICEDELLECSNCFIVVHKNCYPCGGTKMTPEMNECWLCERCYNRNDVLIRTTSCRLCELRGGALLECEGMFGEGSDFVHVICALMDRGTRFLKPENRSAPFSPPPKRLLTTQSSISERNGSSPNLLQQQTPIISNTLNDVSFGDSGISEIKSPITFTPFQSLSPSQNDVNNSYLNTFIEYKECSPSSSCHSLPIPCQELTVAMRNSNQQFSEYSASYECEVCGQQSEHLIRCNICLSSEEVGAKLRFHITCAPLADVTFERRHYPENVIAVCSFHHSDQQDDPVYTDIQKFQINQEVIVHQEGDDNEENLTGVGRIVGITEHLCATVDFLDGTISGDLFLGEIRNCECKWFGCSGGSHIPGSLVYVDWPDEKIYEAYYRGKMPKPRFKIKLTPPFKTPNDDLIEVFFGYFFKIFDFKVGAECIYFGDEQLPEGVHEHLRNAYRGSQQSI</sequence>
<dbReference type="Proteomes" id="UP001497535">
    <property type="component" value="Unassembled WGS sequence"/>
</dbReference>
<name>A0ACB0Y548_MELEN</name>
<proteinExistence type="predicted"/>